<feature type="transmembrane region" description="Helical" evidence="1">
    <location>
        <begin position="233"/>
        <end position="263"/>
    </location>
</feature>
<keyword evidence="1" id="KW-0472">Membrane</keyword>
<dbReference type="EMBL" id="MN739059">
    <property type="protein sequence ID" value="QHS86642.1"/>
    <property type="molecule type" value="Genomic_DNA"/>
</dbReference>
<protein>
    <submittedName>
        <fullName evidence="2">Uncharacterized protein</fullName>
    </submittedName>
</protein>
<name>A0A6C0B3K4_9ZZZZ</name>
<sequence length="472" mass="53177">METFIKENSEKLKNIYQQFLDYGIIDEEEIDLDFNIILRDLFDINRLLNITYFVFSDENKSDEEKALQLSKLKDSYGNTLLTLPQARKVVNIYSIPLTNFFTKIYNRKFEREISAQKTDNISKSAMDDKIRRAVAEFTKNQRAGAIPIAIPNIPIDIAKLKEDVQTMDTNINAEDAISIYSDIYDWIFHPLWKLENHSLLGYIFPIPLDIIGGIIDTVNLINPFVMIILHKVVAAVGTGAAAGVGGAIGTAIGALFVGVGAAVGGPIGPALTAGFWPAIGQPIIVWILDHYIDIISMFYNISRKKMGLAYLSALDAIPYFEIILDFFVKKLLKINIQLEKIYPITNTIRSGVQITDSIITTILEDPNSLLQVDTFYKKLVKKNLKKLPQFKNMPDEALELYEKHMETIYRTTKKSIDCVLNKKETLIQNSKSGESNVNVITGCFNNFNIKEMITGNIPGMDKITEGLDKISR</sequence>
<evidence type="ECO:0000313" key="2">
    <source>
        <dbReference type="EMBL" id="QHS86642.1"/>
    </source>
</evidence>
<proteinExistence type="predicted"/>
<dbReference type="AlphaFoldDB" id="A0A6C0B3K4"/>
<feature type="transmembrane region" description="Helical" evidence="1">
    <location>
        <begin position="199"/>
        <end position="221"/>
    </location>
</feature>
<feature type="transmembrane region" description="Helical" evidence="1">
    <location>
        <begin position="283"/>
        <end position="301"/>
    </location>
</feature>
<feature type="transmembrane region" description="Helical" evidence="1">
    <location>
        <begin position="308"/>
        <end position="328"/>
    </location>
</feature>
<organism evidence="2">
    <name type="scientific">viral metagenome</name>
    <dbReference type="NCBI Taxonomy" id="1070528"/>
    <lineage>
        <taxon>unclassified sequences</taxon>
        <taxon>metagenomes</taxon>
        <taxon>organismal metagenomes</taxon>
    </lineage>
</organism>
<keyword evidence="1" id="KW-0812">Transmembrane</keyword>
<reference evidence="2" key="1">
    <citation type="journal article" date="2020" name="Nature">
        <title>Giant virus diversity and host interactions through global metagenomics.</title>
        <authorList>
            <person name="Schulz F."/>
            <person name="Roux S."/>
            <person name="Paez-Espino D."/>
            <person name="Jungbluth S."/>
            <person name="Walsh D.A."/>
            <person name="Denef V.J."/>
            <person name="McMahon K.D."/>
            <person name="Konstantinidis K.T."/>
            <person name="Eloe-Fadrosh E.A."/>
            <person name="Kyrpides N.C."/>
            <person name="Woyke T."/>
        </authorList>
    </citation>
    <scope>NUCLEOTIDE SEQUENCE</scope>
    <source>
        <strain evidence="2">GVMAG-M-3300009422-16</strain>
    </source>
</reference>
<keyword evidence="1" id="KW-1133">Transmembrane helix</keyword>
<accession>A0A6C0B3K4</accession>
<evidence type="ECO:0000256" key="1">
    <source>
        <dbReference type="SAM" id="Phobius"/>
    </source>
</evidence>